<sequence length="148" mass="18035">VYKMRTMHPYAEYLQDYVYHKHDLQDGGKFNNDFRISSAGRIIRALWIDELPMLLNWIRGDLKLVGVRPISEHYFSLYSQVHQELRIKYKPGLVPPFYADLPKSLEEIEASEKKYLNAYDKHPFLTNWKYFWKAWFKILFFKKFKDYK</sequence>
<dbReference type="GO" id="GO:0005886">
    <property type="term" value="C:plasma membrane"/>
    <property type="evidence" value="ECO:0007669"/>
    <property type="project" value="UniProtKB-SubCell"/>
</dbReference>
<feature type="domain" description="Bacterial sugar transferase" evidence="7">
    <location>
        <begin position="1"/>
        <end position="138"/>
    </location>
</feature>
<evidence type="ECO:0000256" key="5">
    <source>
        <dbReference type="ARBA" id="ARBA00022989"/>
    </source>
</evidence>
<comment type="caution">
    <text evidence="8">The sequence shown here is derived from an EMBL/GenBank/DDBJ whole genome shotgun (WGS) entry which is preliminary data.</text>
</comment>
<feature type="non-terminal residue" evidence="8">
    <location>
        <position position="1"/>
    </location>
</feature>
<evidence type="ECO:0000256" key="3">
    <source>
        <dbReference type="ARBA" id="ARBA00022679"/>
    </source>
</evidence>
<keyword evidence="2" id="KW-1003">Cell membrane</keyword>
<reference evidence="8" key="1">
    <citation type="journal article" date="2015" name="Nature">
        <title>Complex archaea that bridge the gap between prokaryotes and eukaryotes.</title>
        <authorList>
            <person name="Spang A."/>
            <person name="Saw J.H."/>
            <person name="Jorgensen S.L."/>
            <person name="Zaremba-Niedzwiedzka K."/>
            <person name="Martijn J."/>
            <person name="Lind A.E."/>
            <person name="van Eijk R."/>
            <person name="Schleper C."/>
            <person name="Guy L."/>
            <person name="Ettema T.J."/>
        </authorList>
    </citation>
    <scope>NUCLEOTIDE SEQUENCE</scope>
</reference>
<dbReference type="InterPro" id="IPR003362">
    <property type="entry name" value="Bact_transf"/>
</dbReference>
<protein>
    <recommendedName>
        <fullName evidence="7">Bacterial sugar transferase domain-containing protein</fullName>
    </recommendedName>
</protein>
<evidence type="ECO:0000313" key="8">
    <source>
        <dbReference type="EMBL" id="KKN59227.1"/>
    </source>
</evidence>
<dbReference type="Pfam" id="PF02397">
    <property type="entry name" value="Bac_transf"/>
    <property type="match status" value="1"/>
</dbReference>
<gene>
    <name evidence="8" type="ORF">LCGC14_0543970</name>
</gene>
<evidence type="ECO:0000256" key="1">
    <source>
        <dbReference type="ARBA" id="ARBA00004236"/>
    </source>
</evidence>
<dbReference type="EMBL" id="LAZR01000733">
    <property type="protein sequence ID" value="KKN59227.1"/>
    <property type="molecule type" value="Genomic_DNA"/>
</dbReference>
<dbReference type="PANTHER" id="PTHR30576:SF4">
    <property type="entry name" value="UNDECAPRENYL-PHOSPHATE GALACTOSE PHOSPHOTRANSFERASE"/>
    <property type="match status" value="1"/>
</dbReference>
<keyword evidence="5" id="KW-1133">Transmembrane helix</keyword>
<evidence type="ECO:0000256" key="2">
    <source>
        <dbReference type="ARBA" id="ARBA00022475"/>
    </source>
</evidence>
<evidence type="ECO:0000256" key="4">
    <source>
        <dbReference type="ARBA" id="ARBA00022692"/>
    </source>
</evidence>
<evidence type="ECO:0000259" key="7">
    <source>
        <dbReference type="Pfam" id="PF02397"/>
    </source>
</evidence>
<organism evidence="8">
    <name type="scientific">marine sediment metagenome</name>
    <dbReference type="NCBI Taxonomy" id="412755"/>
    <lineage>
        <taxon>unclassified sequences</taxon>
        <taxon>metagenomes</taxon>
        <taxon>ecological metagenomes</taxon>
    </lineage>
</organism>
<proteinExistence type="predicted"/>
<keyword evidence="3" id="KW-0808">Transferase</keyword>
<name>A0A0F9SA99_9ZZZZ</name>
<dbReference type="GO" id="GO:0016780">
    <property type="term" value="F:phosphotransferase activity, for other substituted phosphate groups"/>
    <property type="evidence" value="ECO:0007669"/>
    <property type="project" value="TreeGrafter"/>
</dbReference>
<evidence type="ECO:0000256" key="6">
    <source>
        <dbReference type="ARBA" id="ARBA00023136"/>
    </source>
</evidence>
<keyword evidence="6" id="KW-0472">Membrane</keyword>
<dbReference type="PANTHER" id="PTHR30576">
    <property type="entry name" value="COLANIC BIOSYNTHESIS UDP-GLUCOSE LIPID CARRIER TRANSFERASE"/>
    <property type="match status" value="1"/>
</dbReference>
<comment type="subcellular location">
    <subcellularLocation>
        <location evidence="1">Cell membrane</location>
    </subcellularLocation>
</comment>
<accession>A0A0F9SA99</accession>
<dbReference type="AlphaFoldDB" id="A0A0F9SA99"/>
<keyword evidence="4" id="KW-0812">Transmembrane</keyword>